<dbReference type="PANTHER" id="PTHR34883">
    <property type="entry name" value="SERINE-RICH PROTEIN, PUTATIVE-RELATED-RELATED"/>
    <property type="match status" value="1"/>
</dbReference>
<keyword evidence="4" id="KW-1185">Reference proteome</keyword>
<reference evidence="3" key="1">
    <citation type="journal article" date="2023" name="Mol. Phylogenet. Evol.">
        <title>Genome-scale phylogeny and comparative genomics of the fungal order Sordariales.</title>
        <authorList>
            <person name="Hensen N."/>
            <person name="Bonometti L."/>
            <person name="Westerberg I."/>
            <person name="Brannstrom I.O."/>
            <person name="Guillou S."/>
            <person name="Cros-Aarteil S."/>
            <person name="Calhoun S."/>
            <person name="Haridas S."/>
            <person name="Kuo A."/>
            <person name="Mondo S."/>
            <person name="Pangilinan J."/>
            <person name="Riley R."/>
            <person name="LaButti K."/>
            <person name="Andreopoulos B."/>
            <person name="Lipzen A."/>
            <person name="Chen C."/>
            <person name="Yan M."/>
            <person name="Daum C."/>
            <person name="Ng V."/>
            <person name="Clum A."/>
            <person name="Steindorff A."/>
            <person name="Ohm R.A."/>
            <person name="Martin F."/>
            <person name="Silar P."/>
            <person name="Natvig D.O."/>
            <person name="Lalanne C."/>
            <person name="Gautier V."/>
            <person name="Ament-Velasquez S.L."/>
            <person name="Kruys A."/>
            <person name="Hutchinson M.I."/>
            <person name="Powell A.J."/>
            <person name="Barry K."/>
            <person name="Miller A.N."/>
            <person name="Grigoriev I.V."/>
            <person name="Debuchy R."/>
            <person name="Gladieux P."/>
            <person name="Hiltunen Thoren M."/>
            <person name="Johannesson H."/>
        </authorList>
    </citation>
    <scope>NUCLEOTIDE SEQUENCE</scope>
    <source>
        <strain evidence="3">PSN293</strain>
    </source>
</reference>
<dbReference type="Gene3D" id="2.60.40.420">
    <property type="entry name" value="Cupredoxins - blue copper proteins"/>
    <property type="match status" value="1"/>
</dbReference>
<dbReference type="SUPFAM" id="SSF49503">
    <property type="entry name" value="Cupredoxins"/>
    <property type="match status" value="1"/>
</dbReference>
<comment type="caution">
    <text evidence="3">The sequence shown here is derived from an EMBL/GenBank/DDBJ whole genome shotgun (WGS) entry which is preliminary data.</text>
</comment>
<name>A0AAN6XY93_9PEZI</name>
<dbReference type="EMBL" id="MU858226">
    <property type="protein sequence ID" value="KAK4208843.1"/>
    <property type="molecule type" value="Genomic_DNA"/>
</dbReference>
<feature type="region of interest" description="Disordered" evidence="1">
    <location>
        <begin position="158"/>
        <end position="204"/>
    </location>
</feature>
<feature type="chain" id="PRO_5042814580" evidence="2">
    <location>
        <begin position="24"/>
        <end position="219"/>
    </location>
</feature>
<feature type="compositionally biased region" description="Low complexity" evidence="1">
    <location>
        <begin position="163"/>
        <end position="189"/>
    </location>
</feature>
<evidence type="ECO:0000313" key="4">
    <source>
        <dbReference type="Proteomes" id="UP001301769"/>
    </source>
</evidence>
<dbReference type="InterPro" id="IPR008972">
    <property type="entry name" value="Cupredoxin"/>
</dbReference>
<dbReference type="InterPro" id="IPR052953">
    <property type="entry name" value="Ser-rich/MCO-related"/>
</dbReference>
<dbReference type="PANTHER" id="PTHR34883:SF20">
    <property type="entry name" value="PHYTOCYANIN DOMAIN-CONTAINING PROTEIN"/>
    <property type="match status" value="1"/>
</dbReference>
<accession>A0AAN6XY93</accession>
<evidence type="ECO:0000256" key="2">
    <source>
        <dbReference type="SAM" id="SignalP"/>
    </source>
</evidence>
<evidence type="ECO:0000256" key="1">
    <source>
        <dbReference type="SAM" id="MobiDB-lite"/>
    </source>
</evidence>
<evidence type="ECO:0000313" key="3">
    <source>
        <dbReference type="EMBL" id="KAK4208843.1"/>
    </source>
</evidence>
<dbReference type="CDD" id="cd00920">
    <property type="entry name" value="Cupredoxin"/>
    <property type="match status" value="1"/>
</dbReference>
<feature type="compositionally biased region" description="Gly residues" evidence="1">
    <location>
        <begin position="190"/>
        <end position="204"/>
    </location>
</feature>
<dbReference type="AlphaFoldDB" id="A0AAN6XY93"/>
<proteinExistence type="predicted"/>
<organism evidence="3 4">
    <name type="scientific">Rhypophila decipiens</name>
    <dbReference type="NCBI Taxonomy" id="261697"/>
    <lineage>
        <taxon>Eukaryota</taxon>
        <taxon>Fungi</taxon>
        <taxon>Dikarya</taxon>
        <taxon>Ascomycota</taxon>
        <taxon>Pezizomycotina</taxon>
        <taxon>Sordariomycetes</taxon>
        <taxon>Sordariomycetidae</taxon>
        <taxon>Sordariales</taxon>
        <taxon>Naviculisporaceae</taxon>
        <taxon>Rhypophila</taxon>
    </lineage>
</organism>
<keyword evidence="2" id="KW-0732">Signal</keyword>
<sequence>MITTKVTTMKVITLLSLLSSASAATIKIDVGKSGLTFSPDSVTAKTGDILEYHFQGPVPHSVAQSDFSSPCNPSKTGGFYSGMIGTAGNGEDSDVFRVTVNSTSPIFFYCGVPGHCEGGMAGVVNPSSSGSETLEAYKNAAQSANTVAPANVFGGVLGPADDSSSTTTVSETGTGTGTSSSTMSPTGGNSASGGAGGGSYGGNGNSGSAALGASVFAVS</sequence>
<dbReference type="Proteomes" id="UP001301769">
    <property type="component" value="Unassembled WGS sequence"/>
</dbReference>
<protein>
    <submittedName>
        <fullName evidence="3">Extracellular serine-rich protein</fullName>
    </submittedName>
</protein>
<reference evidence="3" key="2">
    <citation type="submission" date="2023-05" db="EMBL/GenBank/DDBJ databases">
        <authorList>
            <consortium name="Lawrence Berkeley National Laboratory"/>
            <person name="Steindorff A."/>
            <person name="Hensen N."/>
            <person name="Bonometti L."/>
            <person name="Westerberg I."/>
            <person name="Brannstrom I.O."/>
            <person name="Guillou S."/>
            <person name="Cros-Aarteil S."/>
            <person name="Calhoun S."/>
            <person name="Haridas S."/>
            <person name="Kuo A."/>
            <person name="Mondo S."/>
            <person name="Pangilinan J."/>
            <person name="Riley R."/>
            <person name="Labutti K."/>
            <person name="Andreopoulos B."/>
            <person name="Lipzen A."/>
            <person name="Chen C."/>
            <person name="Yanf M."/>
            <person name="Daum C."/>
            <person name="Ng V."/>
            <person name="Clum A."/>
            <person name="Ohm R."/>
            <person name="Martin F."/>
            <person name="Silar P."/>
            <person name="Natvig D."/>
            <person name="Lalanne C."/>
            <person name="Gautier V."/>
            <person name="Ament-Velasquez S.L."/>
            <person name="Kruys A."/>
            <person name="Hutchinson M.I."/>
            <person name="Powell A.J."/>
            <person name="Barry K."/>
            <person name="Miller A.N."/>
            <person name="Grigoriev I.V."/>
            <person name="Debuchy R."/>
            <person name="Gladieux P."/>
            <person name="Thoren M.H."/>
            <person name="Johannesson H."/>
        </authorList>
    </citation>
    <scope>NUCLEOTIDE SEQUENCE</scope>
    <source>
        <strain evidence="3">PSN293</strain>
    </source>
</reference>
<gene>
    <name evidence="3" type="ORF">QBC37DRAFT_64633</name>
</gene>
<feature type="signal peptide" evidence="2">
    <location>
        <begin position="1"/>
        <end position="23"/>
    </location>
</feature>